<dbReference type="AlphaFoldDB" id="A0AAV5IHD6"/>
<name>A0AAV5IHD6_9ROSI</name>
<reference evidence="1 2" key="1">
    <citation type="journal article" date="2021" name="Commun. Biol.">
        <title>The genome of Shorea leprosula (Dipterocarpaceae) highlights the ecological relevance of drought in aseasonal tropical rainforests.</title>
        <authorList>
            <person name="Ng K.K.S."/>
            <person name="Kobayashi M.J."/>
            <person name="Fawcett J.A."/>
            <person name="Hatakeyama M."/>
            <person name="Paape T."/>
            <person name="Ng C.H."/>
            <person name="Ang C.C."/>
            <person name="Tnah L.H."/>
            <person name="Lee C.T."/>
            <person name="Nishiyama T."/>
            <person name="Sese J."/>
            <person name="O'Brien M.J."/>
            <person name="Copetti D."/>
            <person name="Mohd Noor M.I."/>
            <person name="Ong R.C."/>
            <person name="Putra M."/>
            <person name="Sireger I.Z."/>
            <person name="Indrioko S."/>
            <person name="Kosugi Y."/>
            <person name="Izuno A."/>
            <person name="Isagi Y."/>
            <person name="Lee S.L."/>
            <person name="Shimizu K.K."/>
        </authorList>
    </citation>
    <scope>NUCLEOTIDE SEQUENCE [LARGE SCALE GENOMIC DNA]</scope>
    <source>
        <strain evidence="1">214</strain>
    </source>
</reference>
<evidence type="ECO:0000313" key="1">
    <source>
        <dbReference type="EMBL" id="GKU96700.1"/>
    </source>
</evidence>
<dbReference type="PANTHER" id="PTHR36617">
    <property type="entry name" value="PROTEIN, PUTATIVE-RELATED"/>
    <property type="match status" value="1"/>
</dbReference>
<accession>A0AAV5IHD6</accession>
<sequence>MSLLGKWWDKLANGGDSLWKRVIREKYGNAGGDWINWMKEGKGFGSIWWRDVCRLNGLEIDRTGWLEDGIRCELDKGNQVQFWTDKWLGQESLADKYPRLFMLSTGKEARVCQMGTWMEDSWSWRFNWRRNLLSWELEQKQELESTLLSVSVVQGKTDTWVWSRSSEGKYSVKSGYLALDTTTPMEDSFFKLLWNSNAPCKLKLSFGNYISTGFQLD</sequence>
<keyword evidence="2" id="KW-1185">Reference proteome</keyword>
<evidence type="ECO:0000313" key="2">
    <source>
        <dbReference type="Proteomes" id="UP001054252"/>
    </source>
</evidence>
<proteinExistence type="predicted"/>
<dbReference type="Proteomes" id="UP001054252">
    <property type="component" value="Unassembled WGS sequence"/>
</dbReference>
<comment type="caution">
    <text evidence="1">The sequence shown here is derived from an EMBL/GenBank/DDBJ whole genome shotgun (WGS) entry which is preliminary data.</text>
</comment>
<organism evidence="1 2">
    <name type="scientific">Rubroshorea leprosula</name>
    <dbReference type="NCBI Taxonomy" id="152421"/>
    <lineage>
        <taxon>Eukaryota</taxon>
        <taxon>Viridiplantae</taxon>
        <taxon>Streptophyta</taxon>
        <taxon>Embryophyta</taxon>
        <taxon>Tracheophyta</taxon>
        <taxon>Spermatophyta</taxon>
        <taxon>Magnoliopsida</taxon>
        <taxon>eudicotyledons</taxon>
        <taxon>Gunneridae</taxon>
        <taxon>Pentapetalae</taxon>
        <taxon>rosids</taxon>
        <taxon>malvids</taxon>
        <taxon>Malvales</taxon>
        <taxon>Dipterocarpaceae</taxon>
        <taxon>Rubroshorea</taxon>
    </lineage>
</organism>
<dbReference type="PANTHER" id="PTHR36617:SF16">
    <property type="entry name" value="OS04G0516500 PROTEIN"/>
    <property type="match status" value="1"/>
</dbReference>
<gene>
    <name evidence="1" type="ORF">SLEP1_g9907</name>
</gene>
<protein>
    <submittedName>
        <fullName evidence="1">Uncharacterized protein</fullName>
    </submittedName>
</protein>
<dbReference type="EMBL" id="BPVZ01000010">
    <property type="protein sequence ID" value="GKU96700.1"/>
    <property type="molecule type" value="Genomic_DNA"/>
</dbReference>